<proteinExistence type="predicted"/>
<evidence type="ECO:0000313" key="1">
    <source>
        <dbReference type="EMBL" id="KAF1917563.1"/>
    </source>
</evidence>
<evidence type="ECO:0000313" key="2">
    <source>
        <dbReference type="Proteomes" id="UP000800096"/>
    </source>
</evidence>
<protein>
    <submittedName>
        <fullName evidence="1">Uncharacterized protein</fullName>
    </submittedName>
</protein>
<organism evidence="1 2">
    <name type="scientific">Ampelomyces quisqualis</name>
    <name type="common">Powdery mildew agent</name>
    <dbReference type="NCBI Taxonomy" id="50730"/>
    <lineage>
        <taxon>Eukaryota</taxon>
        <taxon>Fungi</taxon>
        <taxon>Dikarya</taxon>
        <taxon>Ascomycota</taxon>
        <taxon>Pezizomycotina</taxon>
        <taxon>Dothideomycetes</taxon>
        <taxon>Pleosporomycetidae</taxon>
        <taxon>Pleosporales</taxon>
        <taxon>Pleosporineae</taxon>
        <taxon>Phaeosphaeriaceae</taxon>
        <taxon>Ampelomyces</taxon>
    </lineage>
</organism>
<dbReference type="EMBL" id="ML979134">
    <property type="protein sequence ID" value="KAF1917563.1"/>
    <property type="molecule type" value="Genomic_DNA"/>
</dbReference>
<dbReference type="Proteomes" id="UP000800096">
    <property type="component" value="Unassembled WGS sequence"/>
</dbReference>
<keyword evidence="2" id="KW-1185">Reference proteome</keyword>
<dbReference type="AlphaFoldDB" id="A0A6A5QQ93"/>
<gene>
    <name evidence="1" type="ORF">BDU57DRAFT_513885</name>
</gene>
<accession>A0A6A5QQ93</accession>
<reference evidence="1" key="1">
    <citation type="journal article" date="2020" name="Stud. Mycol.">
        <title>101 Dothideomycetes genomes: a test case for predicting lifestyles and emergence of pathogens.</title>
        <authorList>
            <person name="Haridas S."/>
            <person name="Albert R."/>
            <person name="Binder M."/>
            <person name="Bloem J."/>
            <person name="Labutti K."/>
            <person name="Salamov A."/>
            <person name="Andreopoulos B."/>
            <person name="Baker S."/>
            <person name="Barry K."/>
            <person name="Bills G."/>
            <person name="Bluhm B."/>
            <person name="Cannon C."/>
            <person name="Castanera R."/>
            <person name="Culley D."/>
            <person name="Daum C."/>
            <person name="Ezra D."/>
            <person name="Gonzalez J."/>
            <person name="Henrissat B."/>
            <person name="Kuo A."/>
            <person name="Liang C."/>
            <person name="Lipzen A."/>
            <person name="Lutzoni F."/>
            <person name="Magnuson J."/>
            <person name="Mondo S."/>
            <person name="Nolan M."/>
            <person name="Ohm R."/>
            <person name="Pangilinan J."/>
            <person name="Park H.-J."/>
            <person name="Ramirez L."/>
            <person name="Alfaro M."/>
            <person name="Sun H."/>
            <person name="Tritt A."/>
            <person name="Yoshinaga Y."/>
            <person name="Zwiers L.-H."/>
            <person name="Turgeon B."/>
            <person name="Goodwin S."/>
            <person name="Spatafora J."/>
            <person name="Crous P."/>
            <person name="Grigoriev I."/>
        </authorList>
    </citation>
    <scope>NUCLEOTIDE SEQUENCE</scope>
    <source>
        <strain evidence="1">HMLAC05119</strain>
    </source>
</reference>
<name>A0A6A5QQ93_AMPQU</name>
<sequence length="136" mass="14520">MNCGNTGPAYLRVAELPTCRNFPVAPPNTSITTCSAEVASGISCHLGFSVRCFSTDEEVDFGGSLTGQGQLSRKFGLKTPAITVTTRTCHGASARNVKADFEALYCAVVMFVSAVAQRAESVTYTVTEVYHVLVWT</sequence>